<feature type="transmembrane region" description="Helical" evidence="1">
    <location>
        <begin position="52"/>
        <end position="69"/>
    </location>
</feature>
<sequence>MRYFFESIRTWAYWRYALFSGEAIGKFFAVMGILYLCVDLADAFNVYKKDRYSYYGLFILVVLALLYVLSTRRPLSRVSYKIPQKDFAIEVVIGDIFNIPGEVIISTSSTFDTDMASGLIAASSLQGQLATNYFNGQTTEIDRQIEASLEREHHTINDKRPGKKKEYPIGTVARVSAHKKNFYLVAMSQMEESKNAQSNLKMIDEALEKLWISLASKAEVGDIVMPLMGTGRGRVPYPRKKMIERIAQSFANAASERAFSNKLIIVVRPEDASKFSLNLFQVRDYLGQSLHA</sequence>
<comment type="caution">
    <text evidence="3">The sequence shown here is derived from an EMBL/GenBank/DDBJ whole genome shotgun (WGS) entry which is preliminary data.</text>
</comment>
<dbReference type="InterPro" id="IPR045535">
    <property type="entry name" value="ThsA_Macro"/>
</dbReference>
<keyword evidence="1" id="KW-0472">Membrane</keyword>
<dbReference type="AlphaFoldDB" id="A0A4R6QQV2"/>
<dbReference type="InterPro" id="IPR002589">
    <property type="entry name" value="Macro_dom"/>
</dbReference>
<accession>A0A4R6QQV2</accession>
<evidence type="ECO:0000259" key="2">
    <source>
        <dbReference type="PROSITE" id="PS51154"/>
    </source>
</evidence>
<feature type="transmembrane region" description="Helical" evidence="1">
    <location>
        <begin position="12"/>
        <end position="36"/>
    </location>
</feature>
<dbReference type="Proteomes" id="UP000295361">
    <property type="component" value="Unassembled WGS sequence"/>
</dbReference>
<gene>
    <name evidence="3" type="ORF">DES47_102863</name>
</gene>
<dbReference type="InParanoid" id="A0A4R6QQV2"/>
<protein>
    <recommendedName>
        <fullName evidence="2">Macro domain-containing protein</fullName>
    </recommendedName>
</protein>
<evidence type="ECO:0000313" key="4">
    <source>
        <dbReference type="Proteomes" id="UP000295361"/>
    </source>
</evidence>
<keyword evidence="4" id="KW-1185">Reference proteome</keyword>
<dbReference type="EMBL" id="SNXS01000002">
    <property type="protein sequence ID" value="TDP73117.1"/>
    <property type="molecule type" value="Genomic_DNA"/>
</dbReference>
<keyword evidence="1" id="KW-1133">Transmembrane helix</keyword>
<dbReference type="PROSITE" id="PS51154">
    <property type="entry name" value="MACRO"/>
    <property type="match status" value="1"/>
</dbReference>
<dbReference type="OrthoDB" id="2606558at2"/>
<dbReference type="Gene3D" id="3.40.220.10">
    <property type="entry name" value="Leucine Aminopeptidase, subunit E, domain 1"/>
    <property type="match status" value="1"/>
</dbReference>
<reference evidence="3 4" key="1">
    <citation type="submission" date="2019-03" db="EMBL/GenBank/DDBJ databases">
        <title>Genomic Encyclopedia of Type Strains, Phase IV (KMG-IV): sequencing the most valuable type-strain genomes for metagenomic binning, comparative biology and taxonomic classification.</title>
        <authorList>
            <person name="Goeker M."/>
        </authorList>
    </citation>
    <scope>NUCLEOTIDE SEQUENCE [LARGE SCALE GENOMIC DNA]</scope>
    <source>
        <strain evidence="3 4">DSM 16998</strain>
    </source>
</reference>
<dbReference type="SUPFAM" id="SSF52949">
    <property type="entry name" value="Macro domain-like"/>
    <property type="match status" value="1"/>
</dbReference>
<keyword evidence="1" id="KW-0812">Transmembrane</keyword>
<evidence type="ECO:0000313" key="3">
    <source>
        <dbReference type="EMBL" id="TDP73117.1"/>
    </source>
</evidence>
<dbReference type="RefSeq" id="WP_133700520.1">
    <property type="nucleotide sequence ID" value="NZ_SNXS01000002.1"/>
</dbReference>
<organism evidence="3 4">
    <name type="scientific">Roseateles toxinivorans</name>
    <dbReference type="NCBI Taxonomy" id="270368"/>
    <lineage>
        <taxon>Bacteria</taxon>
        <taxon>Pseudomonadati</taxon>
        <taxon>Pseudomonadota</taxon>
        <taxon>Betaproteobacteria</taxon>
        <taxon>Burkholderiales</taxon>
        <taxon>Sphaerotilaceae</taxon>
        <taxon>Roseateles</taxon>
    </lineage>
</organism>
<feature type="domain" description="Macro" evidence="2">
    <location>
        <begin position="76"/>
        <end position="283"/>
    </location>
</feature>
<name>A0A4R6QQV2_9BURK</name>
<evidence type="ECO:0000256" key="1">
    <source>
        <dbReference type="SAM" id="Phobius"/>
    </source>
</evidence>
<proteinExistence type="predicted"/>
<dbReference type="Pfam" id="PF20016">
    <property type="entry name" value="ThsA_Macro"/>
    <property type="match status" value="1"/>
</dbReference>
<dbReference type="InterPro" id="IPR043472">
    <property type="entry name" value="Macro_dom-like"/>
</dbReference>